<name>A0A7R9JHX2_TIMCA</name>
<dbReference type="AlphaFoldDB" id="A0A7R9JHX2"/>
<sequence>MVVRVPGYRFIGSRFDPQCSHNLSVKQEHVNVTRSLSDLQVWQEAAIPGGLPGWILNTTFKKNMKIALLGR</sequence>
<dbReference type="EMBL" id="OE192698">
    <property type="protein sequence ID" value="CAD7579603.1"/>
    <property type="molecule type" value="Genomic_DNA"/>
</dbReference>
<proteinExistence type="predicted"/>
<protein>
    <submittedName>
        <fullName evidence="1">(California timema) hypothetical protein</fullName>
    </submittedName>
</protein>
<gene>
    <name evidence="1" type="ORF">TCMB3V08_LOCUS12137</name>
</gene>
<reference evidence="1" key="1">
    <citation type="submission" date="2020-11" db="EMBL/GenBank/DDBJ databases">
        <authorList>
            <person name="Tran Van P."/>
        </authorList>
    </citation>
    <scope>NUCLEOTIDE SEQUENCE</scope>
</reference>
<evidence type="ECO:0000313" key="1">
    <source>
        <dbReference type="EMBL" id="CAD7579603.1"/>
    </source>
</evidence>
<organism evidence="1">
    <name type="scientific">Timema californicum</name>
    <name type="common">California timema</name>
    <name type="synonym">Walking stick</name>
    <dbReference type="NCBI Taxonomy" id="61474"/>
    <lineage>
        <taxon>Eukaryota</taxon>
        <taxon>Metazoa</taxon>
        <taxon>Ecdysozoa</taxon>
        <taxon>Arthropoda</taxon>
        <taxon>Hexapoda</taxon>
        <taxon>Insecta</taxon>
        <taxon>Pterygota</taxon>
        <taxon>Neoptera</taxon>
        <taxon>Polyneoptera</taxon>
        <taxon>Phasmatodea</taxon>
        <taxon>Timematodea</taxon>
        <taxon>Timematoidea</taxon>
        <taxon>Timematidae</taxon>
        <taxon>Timema</taxon>
    </lineage>
</organism>
<accession>A0A7R9JHX2</accession>